<dbReference type="Gene3D" id="3.30.1460.10">
    <property type="match status" value="1"/>
</dbReference>
<evidence type="ECO:0000313" key="1">
    <source>
        <dbReference type="EMBL" id="OMG76763.1"/>
    </source>
</evidence>
<evidence type="ECO:0008006" key="3">
    <source>
        <dbReference type="Google" id="ProtNLM"/>
    </source>
</evidence>
<protein>
    <recommendedName>
        <fullName evidence="3">Type III secretion chaperone SycN</fullName>
    </recommendedName>
</protein>
<accession>A0A1R1JKV9</accession>
<proteinExistence type="predicted"/>
<dbReference type="AlphaFoldDB" id="A0A1R1JKV9"/>
<comment type="caution">
    <text evidence="1">The sequence shown here is derived from an EMBL/GenBank/DDBJ whole genome shotgun (WGS) entry which is preliminary data.</text>
</comment>
<gene>
    <name evidence="1" type="ORF">BIZ92_17035</name>
</gene>
<dbReference type="EMBL" id="MJMN01000063">
    <property type="protein sequence ID" value="OMG76763.1"/>
    <property type="molecule type" value="Genomic_DNA"/>
</dbReference>
<dbReference type="RefSeq" id="WP_076415994.1">
    <property type="nucleotide sequence ID" value="NZ_AP028040.1"/>
</dbReference>
<sequence>MNGLDGALGAFGESIGLERLELGARGNLALQLDSGRRLAIEPIGDEVLVYVSEPVPYDAAQRLLRAWRRAHHSRLEGLAVQAALRDQDGIPRLLALARLPAAQADAPALRRTVEQLARWLDDARTD</sequence>
<name>A0A1R1JKV9_ALCXX</name>
<dbReference type="Proteomes" id="UP000187251">
    <property type="component" value="Unassembled WGS sequence"/>
</dbReference>
<dbReference type="SUPFAM" id="SSF69635">
    <property type="entry name" value="Type III secretory system chaperone-like"/>
    <property type="match status" value="1"/>
</dbReference>
<reference evidence="1 2" key="1">
    <citation type="submission" date="2016-09" db="EMBL/GenBank/DDBJ databases">
        <title>Phylogenomics of Achromobacter.</title>
        <authorList>
            <person name="Jeukens J."/>
            <person name="Freschi L."/>
            <person name="Vincent A.T."/>
            <person name="Emond-Rheault J.-G."/>
            <person name="Kukavica-Ibrulj I."/>
            <person name="Charette S.J."/>
            <person name="Levesque R.C."/>
        </authorList>
    </citation>
    <scope>NUCLEOTIDE SEQUENCE [LARGE SCALE GENOMIC DNA]</scope>
    <source>
        <strain evidence="1 2">AUS488</strain>
    </source>
</reference>
<dbReference type="OrthoDB" id="8656597at2"/>
<organism evidence="1 2">
    <name type="scientific">Alcaligenes xylosoxydans xylosoxydans</name>
    <name type="common">Achromobacter xylosoxidans</name>
    <dbReference type="NCBI Taxonomy" id="85698"/>
    <lineage>
        <taxon>Bacteria</taxon>
        <taxon>Pseudomonadati</taxon>
        <taxon>Pseudomonadota</taxon>
        <taxon>Betaproteobacteria</taxon>
        <taxon>Burkholderiales</taxon>
        <taxon>Alcaligenaceae</taxon>
        <taxon>Achromobacter</taxon>
    </lineage>
</organism>
<evidence type="ECO:0000313" key="2">
    <source>
        <dbReference type="Proteomes" id="UP000187251"/>
    </source>
</evidence>